<dbReference type="PANTHER" id="PTHR10083">
    <property type="entry name" value="KUNITZ-TYPE PROTEASE INHIBITOR-RELATED"/>
    <property type="match status" value="1"/>
</dbReference>
<dbReference type="EMBL" id="CAJHNH020005798">
    <property type="protein sequence ID" value="CAG5132985.1"/>
    <property type="molecule type" value="Genomic_DNA"/>
</dbReference>
<proteinExistence type="predicted"/>
<accession>A0A8S3ZZ78</accession>
<dbReference type="PANTHER" id="PTHR10083:SF374">
    <property type="entry name" value="BPTI_KUNITZ INHIBITOR DOMAIN-CONTAINING PROTEIN"/>
    <property type="match status" value="1"/>
</dbReference>
<dbReference type="PROSITE" id="PS00280">
    <property type="entry name" value="BPTI_KUNITZ_1"/>
    <property type="match status" value="1"/>
</dbReference>
<evidence type="ECO:0000313" key="5">
    <source>
        <dbReference type="Proteomes" id="UP000678393"/>
    </source>
</evidence>
<comment type="caution">
    <text evidence="4">The sequence shown here is derived from an EMBL/GenBank/DDBJ whole genome shotgun (WGS) entry which is preliminary data.</text>
</comment>
<keyword evidence="1" id="KW-1015">Disulfide bond</keyword>
<dbReference type="OrthoDB" id="4473401at2759"/>
<dbReference type="GO" id="GO:0004867">
    <property type="term" value="F:serine-type endopeptidase inhibitor activity"/>
    <property type="evidence" value="ECO:0007669"/>
    <property type="project" value="InterPro"/>
</dbReference>
<dbReference type="SUPFAM" id="SSF57362">
    <property type="entry name" value="BPTI-like"/>
    <property type="match status" value="1"/>
</dbReference>
<dbReference type="PRINTS" id="PR00759">
    <property type="entry name" value="BASICPTASE"/>
</dbReference>
<evidence type="ECO:0000256" key="1">
    <source>
        <dbReference type="ARBA" id="ARBA00023157"/>
    </source>
</evidence>
<keyword evidence="5" id="KW-1185">Reference proteome</keyword>
<dbReference type="SMART" id="SM00131">
    <property type="entry name" value="KU"/>
    <property type="match status" value="1"/>
</dbReference>
<dbReference type="AlphaFoldDB" id="A0A8S3ZZ78"/>
<dbReference type="CDD" id="cd00109">
    <property type="entry name" value="Kunitz-type"/>
    <property type="match status" value="1"/>
</dbReference>
<dbReference type="Gene3D" id="4.10.410.10">
    <property type="entry name" value="Pancreatic trypsin inhibitor Kunitz domain"/>
    <property type="match status" value="1"/>
</dbReference>
<dbReference type="FunFam" id="4.10.410.10:FF:000020">
    <property type="entry name" value="Collagen, type VI, alpha 3"/>
    <property type="match status" value="1"/>
</dbReference>
<dbReference type="Pfam" id="PF00014">
    <property type="entry name" value="Kunitz_BPTI"/>
    <property type="match status" value="1"/>
</dbReference>
<protein>
    <recommendedName>
        <fullName evidence="3">BPTI/Kunitz inhibitor domain-containing protein</fullName>
    </recommendedName>
</protein>
<name>A0A8S3ZZ78_9EUPU</name>
<evidence type="ECO:0000256" key="2">
    <source>
        <dbReference type="SAM" id="MobiDB-lite"/>
    </source>
</evidence>
<dbReference type="PROSITE" id="PS50279">
    <property type="entry name" value="BPTI_KUNITZ_2"/>
    <property type="match status" value="1"/>
</dbReference>
<feature type="compositionally biased region" description="Polar residues" evidence="2">
    <location>
        <begin position="136"/>
        <end position="150"/>
    </location>
</feature>
<organism evidence="4 5">
    <name type="scientific">Candidula unifasciata</name>
    <dbReference type="NCBI Taxonomy" id="100452"/>
    <lineage>
        <taxon>Eukaryota</taxon>
        <taxon>Metazoa</taxon>
        <taxon>Spiralia</taxon>
        <taxon>Lophotrochozoa</taxon>
        <taxon>Mollusca</taxon>
        <taxon>Gastropoda</taxon>
        <taxon>Heterobranchia</taxon>
        <taxon>Euthyneura</taxon>
        <taxon>Panpulmonata</taxon>
        <taxon>Eupulmonata</taxon>
        <taxon>Stylommatophora</taxon>
        <taxon>Helicina</taxon>
        <taxon>Helicoidea</taxon>
        <taxon>Geomitridae</taxon>
        <taxon>Candidula</taxon>
    </lineage>
</organism>
<feature type="domain" description="BPTI/Kunitz inhibitor" evidence="3">
    <location>
        <begin position="19"/>
        <end position="69"/>
    </location>
</feature>
<dbReference type="InterPro" id="IPR036880">
    <property type="entry name" value="Kunitz_BPTI_sf"/>
</dbReference>
<dbReference type="InterPro" id="IPR002223">
    <property type="entry name" value="Kunitz_BPTI"/>
</dbReference>
<dbReference type="InterPro" id="IPR050098">
    <property type="entry name" value="TFPI/VKTCI-like"/>
</dbReference>
<sequence length="310" mass="36098">MKFPVCVHDTHVVVKSDICRKPPIPGKCKAQFMRWYFNVHMGTCSWFTYSGCGGNQNKFRTAEDCERRCMGTKKDLLEERKHRRHNNDTAETIEHVPEAENFIDVHDHDLEESREPKLIRAPARAAEMIDLTSHITSSLQLGNSPSNATLTRKEEKKKRRREREKRKRQNKRNKNKINSRRLKKVEYSTTTESSQKISFLELGSNTNEKLLTSINETVTPKLAEFKGTQTAFSLFGLTNQDDKSVWMMDKQFRRRGKKYRNKSKEPTATKSRSDTLDVYSGAKQDTYYDKVKLFDILTHEAKEETKNLSP</sequence>
<evidence type="ECO:0000313" key="4">
    <source>
        <dbReference type="EMBL" id="CAG5132985.1"/>
    </source>
</evidence>
<reference evidence="4" key="1">
    <citation type="submission" date="2021-04" db="EMBL/GenBank/DDBJ databases">
        <authorList>
            <consortium name="Molecular Ecology Group"/>
        </authorList>
    </citation>
    <scope>NUCLEOTIDE SEQUENCE</scope>
</reference>
<gene>
    <name evidence="4" type="ORF">CUNI_LOCUS18543</name>
</gene>
<feature type="compositionally biased region" description="Basic residues" evidence="2">
    <location>
        <begin position="155"/>
        <end position="183"/>
    </location>
</feature>
<feature type="region of interest" description="Disordered" evidence="2">
    <location>
        <begin position="136"/>
        <end position="189"/>
    </location>
</feature>
<dbReference type="InterPro" id="IPR020901">
    <property type="entry name" value="Prtase_inh_Kunz-CS"/>
</dbReference>
<dbReference type="Proteomes" id="UP000678393">
    <property type="component" value="Unassembled WGS sequence"/>
</dbReference>
<evidence type="ECO:0000259" key="3">
    <source>
        <dbReference type="PROSITE" id="PS50279"/>
    </source>
</evidence>
<dbReference type="GO" id="GO:0005615">
    <property type="term" value="C:extracellular space"/>
    <property type="evidence" value="ECO:0007669"/>
    <property type="project" value="TreeGrafter"/>
</dbReference>